<name>A0ABS4BIV6_9HYPH</name>
<dbReference type="RefSeq" id="WP_209595156.1">
    <property type="nucleotide sequence ID" value="NZ_JAGJCF010000009.1"/>
</dbReference>
<evidence type="ECO:0000313" key="1">
    <source>
        <dbReference type="EMBL" id="MBP0616675.1"/>
    </source>
</evidence>
<accession>A0ABS4BIV6</accession>
<dbReference type="Proteomes" id="UP000678276">
    <property type="component" value="Unassembled WGS sequence"/>
</dbReference>
<reference evidence="1 2" key="1">
    <citation type="submission" date="2021-04" db="EMBL/GenBank/DDBJ databases">
        <title>Whole genome sequence of Jiella sp. KSK16Y-1.</title>
        <authorList>
            <person name="Tuo L."/>
        </authorList>
    </citation>
    <scope>NUCLEOTIDE SEQUENCE [LARGE SCALE GENOMIC DNA]</scope>
    <source>
        <strain evidence="1 2">KSK16Y-1</strain>
    </source>
</reference>
<dbReference type="EMBL" id="JAGJCF010000009">
    <property type="protein sequence ID" value="MBP0616675.1"/>
    <property type="molecule type" value="Genomic_DNA"/>
</dbReference>
<organism evidence="1 2">
    <name type="scientific">Jiella mangrovi</name>
    <dbReference type="NCBI Taxonomy" id="2821407"/>
    <lineage>
        <taxon>Bacteria</taxon>
        <taxon>Pseudomonadati</taxon>
        <taxon>Pseudomonadota</taxon>
        <taxon>Alphaproteobacteria</taxon>
        <taxon>Hyphomicrobiales</taxon>
        <taxon>Aurantimonadaceae</taxon>
        <taxon>Jiella</taxon>
    </lineage>
</organism>
<comment type="caution">
    <text evidence="1">The sequence shown here is derived from an EMBL/GenBank/DDBJ whole genome shotgun (WGS) entry which is preliminary data.</text>
</comment>
<protein>
    <submittedName>
        <fullName evidence="1">Uncharacterized protein</fullName>
    </submittedName>
</protein>
<gene>
    <name evidence="1" type="ORF">J6595_13885</name>
</gene>
<proteinExistence type="predicted"/>
<sequence>MRTLERAVAQVANEPAETPSLVHTAGLYDRLVAEHKKIVSGGGSDTVDFAAEMAGQARTPLEENDCAWCSTSSLGRERREKLDGTRFDVESALGRDAAYLDLRFPATFRQLSVMIDVFIDGRLVQSEFFGPDKLWPDEPPVPPKDRSFSIVVPIPEEKRASGFVLEAVWDNKLMMMRRVTSSEMVGPDKMDINGSLYTVSQARIQGWVVDRRSRPRELPVSITIDDETSIVVTKNEFPFSKQIVRGFSFPIPRRYLDDAPHRVELSHVFVDRKLQRGVFQFVGDKTGCLIFKTLVTGDVLKITVFSARSLTDNSEKAMVRLRRAGRIIAQGSANMPDDPDFQFLEGRNSLDVKLADIDISNMAELSLEVSEGTREYRIPHL</sequence>
<keyword evidence="2" id="KW-1185">Reference proteome</keyword>
<evidence type="ECO:0000313" key="2">
    <source>
        <dbReference type="Proteomes" id="UP000678276"/>
    </source>
</evidence>